<dbReference type="GO" id="GO:0016780">
    <property type="term" value="F:phosphotransferase activity, for other substituted phosphate groups"/>
    <property type="evidence" value="ECO:0007669"/>
    <property type="project" value="InterPro"/>
</dbReference>
<dbReference type="HOGENOM" id="CLU_076605_1_0_11"/>
<keyword evidence="3" id="KW-1133">Transmembrane helix</keyword>
<dbReference type="AlphaFoldDB" id="A0A0H3DK22"/>
<evidence type="ECO:0000256" key="3">
    <source>
        <dbReference type="SAM" id="Phobius"/>
    </source>
</evidence>
<dbReference type="Pfam" id="PF01066">
    <property type="entry name" value="CDP-OH_P_transf"/>
    <property type="match status" value="1"/>
</dbReference>
<comment type="similarity">
    <text evidence="2">Belongs to the CDP-alcohol phosphatidyltransferase class-I family.</text>
</comment>
<dbReference type="PROSITE" id="PS00379">
    <property type="entry name" value="CDP_ALCOHOL_P_TRANSF"/>
    <property type="match status" value="1"/>
</dbReference>
<dbReference type="KEGG" id="amd:AMED_8353"/>
<keyword evidence="3" id="KW-0812">Transmembrane</keyword>
<evidence type="ECO:0008006" key="6">
    <source>
        <dbReference type="Google" id="ProtNLM"/>
    </source>
</evidence>
<feature type="transmembrane region" description="Helical" evidence="3">
    <location>
        <begin position="126"/>
        <end position="153"/>
    </location>
</feature>
<feature type="transmembrane region" description="Helical" evidence="3">
    <location>
        <begin position="61"/>
        <end position="79"/>
    </location>
</feature>
<dbReference type="InterPro" id="IPR043130">
    <property type="entry name" value="CDP-OH_PTrfase_TM_dom"/>
</dbReference>
<dbReference type="Gene3D" id="1.20.120.1760">
    <property type="match status" value="1"/>
</dbReference>
<dbReference type="PATRIC" id="fig|749927.5.peg.8678"/>
<feature type="transmembrane region" description="Helical" evidence="3">
    <location>
        <begin position="85"/>
        <end position="105"/>
    </location>
</feature>
<dbReference type="GO" id="GO:0016020">
    <property type="term" value="C:membrane"/>
    <property type="evidence" value="ECO:0007669"/>
    <property type="project" value="InterPro"/>
</dbReference>
<dbReference type="EMBL" id="CP002000">
    <property type="protein sequence ID" value="ADJ50049.1"/>
    <property type="molecule type" value="Genomic_DNA"/>
</dbReference>
<protein>
    <recommendedName>
        <fullName evidence="6">CDP-alcohol phosphatidyltransferase</fullName>
    </recommendedName>
</protein>
<dbReference type="GeneID" id="92875962"/>
<feature type="transmembrane region" description="Helical" evidence="3">
    <location>
        <begin position="28"/>
        <end position="49"/>
    </location>
</feature>
<evidence type="ECO:0000256" key="1">
    <source>
        <dbReference type="ARBA" id="ARBA00022679"/>
    </source>
</evidence>
<dbReference type="InterPro" id="IPR048254">
    <property type="entry name" value="CDP_ALCOHOL_P_TRANSF_CS"/>
</dbReference>
<dbReference type="RefSeq" id="WP_013230080.1">
    <property type="nucleotide sequence ID" value="NC_014318.1"/>
</dbReference>
<name>A0A0H3DK22_AMYMU</name>
<dbReference type="eggNOG" id="COG0558">
    <property type="taxonomic scope" value="Bacteria"/>
</dbReference>
<dbReference type="InterPro" id="IPR000462">
    <property type="entry name" value="CDP-OH_P_trans"/>
</dbReference>
<accession>A0A0H3DK22</accession>
<dbReference type="Proteomes" id="UP000000328">
    <property type="component" value="Chromosome"/>
</dbReference>
<reference evidence="4 5" key="1">
    <citation type="journal article" date="2010" name="Cell Res.">
        <title>Complete genome sequence of the rifamycin SV-producing Amycolatopsis mediterranei U32 revealed its genetic characteristics in phylogeny and metabolism.</title>
        <authorList>
            <person name="Zhao W."/>
            <person name="Zhong Y."/>
            <person name="Yuan H."/>
            <person name="Wang J."/>
            <person name="Zheng H."/>
            <person name="Wang Y."/>
            <person name="Cen X."/>
            <person name="Xu F."/>
            <person name="Bai J."/>
            <person name="Han X."/>
            <person name="Lu G."/>
            <person name="Zhu Y."/>
            <person name="Shao Z."/>
            <person name="Yan H."/>
            <person name="Li C."/>
            <person name="Peng N."/>
            <person name="Zhang Z."/>
            <person name="Zhang Y."/>
            <person name="Lin W."/>
            <person name="Fan Y."/>
            <person name="Qin Z."/>
            <person name="Hu Y."/>
            <person name="Zhu B."/>
            <person name="Wang S."/>
            <person name="Ding X."/>
            <person name="Zhao G.P."/>
        </authorList>
    </citation>
    <scope>NUCLEOTIDE SEQUENCE [LARGE SCALE GENOMIC DNA]</scope>
    <source>
        <strain evidence="5">U-32</strain>
    </source>
</reference>
<organism evidence="4 5">
    <name type="scientific">Amycolatopsis mediterranei (strain U-32)</name>
    <dbReference type="NCBI Taxonomy" id="749927"/>
    <lineage>
        <taxon>Bacteria</taxon>
        <taxon>Bacillati</taxon>
        <taxon>Actinomycetota</taxon>
        <taxon>Actinomycetes</taxon>
        <taxon>Pseudonocardiales</taxon>
        <taxon>Pseudonocardiaceae</taxon>
        <taxon>Amycolatopsis</taxon>
    </lineage>
</organism>
<evidence type="ECO:0000313" key="4">
    <source>
        <dbReference type="EMBL" id="ADJ50049.1"/>
    </source>
</evidence>
<proteinExistence type="inferred from homology"/>
<sequence length="256" mass="27357">MIKQDLLLRAVIPAPVLAAGVFAVGFTPLAWATGVVYALALVLLTEWGLRRSGRGAFGPADWITFARAILVGCAAALIADGDFALGWLVGLVGVALLLDGLDGQVARRTGTASEFGARFDMEVDAFLILLLCIQVSRTLGLWVLAIGLMRYVFVAASWTMPWLTAPLYPSMARKTVAAVQGVVLVVTVSELLPTSVTLVLVAVALASLTWSFGRDVVWLARHRVAVSHRPARIVAITRSSLRRPLGHAWPSHNQAA</sequence>
<dbReference type="GO" id="GO:0008654">
    <property type="term" value="P:phospholipid biosynthetic process"/>
    <property type="evidence" value="ECO:0007669"/>
    <property type="project" value="InterPro"/>
</dbReference>
<keyword evidence="3" id="KW-0472">Membrane</keyword>
<feature type="transmembrane region" description="Helical" evidence="3">
    <location>
        <begin position="191"/>
        <end position="213"/>
    </location>
</feature>
<evidence type="ECO:0000256" key="2">
    <source>
        <dbReference type="RuleBase" id="RU003750"/>
    </source>
</evidence>
<evidence type="ECO:0000313" key="5">
    <source>
        <dbReference type="Proteomes" id="UP000000328"/>
    </source>
</evidence>
<keyword evidence="1 2" id="KW-0808">Transferase</keyword>
<dbReference type="OrthoDB" id="9782011at2"/>
<gene>
    <name evidence="4" type="ordered locus">AMED_8353</name>
</gene>